<sequence length="50" mass="5941">MVNQLAGSAEKERIRREWCRRIGEWNPTILRKEIGEHVGCDDGIWVEWNC</sequence>
<name>A0A133KTB8_HEYCO</name>
<reference evidence="2" key="1">
    <citation type="submission" date="2016-01" db="EMBL/GenBank/DDBJ databases">
        <authorList>
            <person name="Mitreva M."/>
            <person name="Pepin K.H."/>
            <person name="Mihindukulasuriya K.A."/>
            <person name="Fulton R."/>
            <person name="Fronick C."/>
            <person name="O'Laughlin M."/>
            <person name="Miner T."/>
            <person name="Herter B."/>
            <person name="Rosa B.A."/>
            <person name="Cordes M."/>
            <person name="Tomlinson C."/>
            <person name="Wollam A."/>
            <person name="Palsikar V.B."/>
            <person name="Mardis E.R."/>
            <person name="Wilson R.K."/>
        </authorList>
    </citation>
    <scope>NUCLEOTIDE SEQUENCE [LARGE SCALE GENOMIC DNA]</scope>
    <source>
        <strain evidence="2">GED7749B</strain>
    </source>
</reference>
<organism evidence="1 2">
    <name type="scientific">Heyndrickxia coagulans</name>
    <name type="common">Weizmannia coagulans</name>
    <dbReference type="NCBI Taxonomy" id="1398"/>
    <lineage>
        <taxon>Bacteria</taxon>
        <taxon>Bacillati</taxon>
        <taxon>Bacillota</taxon>
        <taxon>Bacilli</taxon>
        <taxon>Bacillales</taxon>
        <taxon>Bacillaceae</taxon>
        <taxon>Heyndrickxia</taxon>
    </lineage>
</organism>
<dbReference type="Proteomes" id="UP000070376">
    <property type="component" value="Unassembled WGS sequence"/>
</dbReference>
<evidence type="ECO:0000313" key="1">
    <source>
        <dbReference type="EMBL" id="KWZ82808.1"/>
    </source>
</evidence>
<evidence type="ECO:0000313" key="2">
    <source>
        <dbReference type="Proteomes" id="UP000070376"/>
    </source>
</evidence>
<dbReference type="AlphaFoldDB" id="A0A133KTB8"/>
<comment type="caution">
    <text evidence="1">The sequence shown here is derived from an EMBL/GenBank/DDBJ whole genome shotgun (WGS) entry which is preliminary data.</text>
</comment>
<dbReference type="PATRIC" id="fig|1398.22.peg.1579"/>
<protein>
    <submittedName>
        <fullName evidence="1">Uncharacterized protein</fullName>
    </submittedName>
</protein>
<dbReference type="EMBL" id="LRPN01000048">
    <property type="protein sequence ID" value="KWZ82808.1"/>
    <property type="molecule type" value="Genomic_DNA"/>
</dbReference>
<gene>
    <name evidence="1" type="ORF">HMPREF3213_01568</name>
</gene>
<accession>A0A133KTB8</accession>
<proteinExistence type="predicted"/>